<feature type="transmembrane region" description="Helical" evidence="1">
    <location>
        <begin position="411"/>
        <end position="431"/>
    </location>
</feature>
<reference evidence="3 4" key="1">
    <citation type="submission" date="2019-03" db="EMBL/GenBank/DDBJ databases">
        <title>Genomic Encyclopedia of Type Strains, Phase IV (KMG-IV): sequencing the most valuable type-strain genomes for metagenomic binning, comparative biology and taxonomic classification.</title>
        <authorList>
            <person name="Goeker M."/>
        </authorList>
    </citation>
    <scope>NUCLEOTIDE SEQUENCE [LARGE SCALE GENOMIC DNA]</scope>
    <source>
        <strain evidence="3 4">DSM 100309</strain>
    </source>
</reference>
<evidence type="ECO:0000256" key="1">
    <source>
        <dbReference type="SAM" id="Phobius"/>
    </source>
</evidence>
<feature type="domain" description="VanZ-like" evidence="2">
    <location>
        <begin position="332"/>
        <end position="460"/>
    </location>
</feature>
<feature type="domain" description="VanZ-like" evidence="2">
    <location>
        <begin position="181"/>
        <end position="302"/>
    </location>
</feature>
<dbReference type="PANTHER" id="PTHR28008:SF1">
    <property type="entry name" value="DOMAIN PROTEIN, PUTATIVE (AFU_ORTHOLOGUE AFUA_3G10980)-RELATED"/>
    <property type="match status" value="1"/>
</dbReference>
<feature type="transmembrane region" description="Helical" evidence="1">
    <location>
        <begin position="282"/>
        <end position="302"/>
    </location>
</feature>
<dbReference type="AlphaFoldDB" id="A0A4R3YCI7"/>
<feature type="transmembrane region" description="Helical" evidence="1">
    <location>
        <begin position="133"/>
        <end position="155"/>
    </location>
</feature>
<dbReference type="InterPro" id="IPR006976">
    <property type="entry name" value="VanZ-like"/>
</dbReference>
<sequence>MPGNTKDRFISGRKSDVQSIQSVRNSLFYTGLAYLTFVIYGSLVPLDFHNRSWDNAWQAFMAIPYLNLGIGSRADWVANILLFIPLAFIWLGILWHRSNFGLRVLSTLTILFCAFALSIGIEFTQLFFPPRTVSLNDIIAESIGACIGIFLWWIYGEKLLSWLTRWSLAKGNTGLAERLLFLYLFGLFGYNLLPLDLTLSPIEIYHKWKEGRVILIPFSYIFENPQQALYGVISDVAIWAPVAFLWQLASTRPAFSIWLYVISASALLEFLQLFVYTRVSNVTQILTAALGAVIGLQLVNLFKNEKLGAATAHSRKSNGALHLILWLAATLFWTAIIITVFWYPFDFHFSREFAAKNLPGMLRVPFLTYYYGTEYRAITEVLHKMGFFLPLGALLGLGVTQIHHYSWRQFAGWFAILSISLFALGIELGQAFLPGKFADITDWMLETLGGILGYSLFKIILSRSGHGYPTHRKHQRNAQPTRFQE</sequence>
<dbReference type="EMBL" id="SMCO01000004">
    <property type="protein sequence ID" value="TCV88113.1"/>
    <property type="molecule type" value="Genomic_DNA"/>
</dbReference>
<dbReference type="NCBIfam" id="NF037970">
    <property type="entry name" value="vanZ_1"/>
    <property type="match status" value="1"/>
</dbReference>
<feature type="transmembrane region" description="Helical" evidence="1">
    <location>
        <begin position="443"/>
        <end position="461"/>
    </location>
</feature>
<dbReference type="PANTHER" id="PTHR28008">
    <property type="entry name" value="DOMAIN PROTEIN, PUTATIVE (AFU_ORTHOLOGUE AFUA_3G10980)-RELATED"/>
    <property type="match status" value="1"/>
</dbReference>
<dbReference type="Pfam" id="PF04892">
    <property type="entry name" value="VanZ"/>
    <property type="match status" value="3"/>
</dbReference>
<feature type="transmembrane region" description="Helical" evidence="1">
    <location>
        <begin position="175"/>
        <end position="193"/>
    </location>
</feature>
<keyword evidence="1" id="KW-0812">Transmembrane</keyword>
<evidence type="ECO:0000313" key="3">
    <source>
        <dbReference type="EMBL" id="TCV88113.1"/>
    </source>
</evidence>
<organism evidence="3 4">
    <name type="scientific">Sulfurirhabdus autotrophica</name>
    <dbReference type="NCBI Taxonomy" id="1706046"/>
    <lineage>
        <taxon>Bacteria</taxon>
        <taxon>Pseudomonadati</taxon>
        <taxon>Pseudomonadota</taxon>
        <taxon>Betaproteobacteria</taxon>
        <taxon>Nitrosomonadales</taxon>
        <taxon>Sulfuricellaceae</taxon>
        <taxon>Sulfurirhabdus</taxon>
    </lineage>
</organism>
<feature type="transmembrane region" description="Helical" evidence="1">
    <location>
        <begin position="258"/>
        <end position="276"/>
    </location>
</feature>
<evidence type="ECO:0000313" key="4">
    <source>
        <dbReference type="Proteomes" id="UP000295367"/>
    </source>
</evidence>
<keyword evidence="4" id="KW-1185">Reference proteome</keyword>
<keyword evidence="1" id="KW-0472">Membrane</keyword>
<protein>
    <submittedName>
        <fullName evidence="3">VanZ like protein</fullName>
    </submittedName>
</protein>
<feature type="transmembrane region" description="Helical" evidence="1">
    <location>
        <begin position="381"/>
        <end position="399"/>
    </location>
</feature>
<dbReference type="Proteomes" id="UP000295367">
    <property type="component" value="Unassembled WGS sequence"/>
</dbReference>
<name>A0A4R3YCI7_9PROT</name>
<evidence type="ECO:0000259" key="2">
    <source>
        <dbReference type="Pfam" id="PF04892"/>
    </source>
</evidence>
<feature type="transmembrane region" description="Helical" evidence="1">
    <location>
        <begin position="76"/>
        <end position="95"/>
    </location>
</feature>
<keyword evidence="1" id="KW-1133">Transmembrane helix</keyword>
<feature type="transmembrane region" description="Helical" evidence="1">
    <location>
        <begin position="102"/>
        <end position="121"/>
    </location>
</feature>
<feature type="transmembrane region" description="Helical" evidence="1">
    <location>
        <begin position="27"/>
        <end position="46"/>
    </location>
</feature>
<feature type="transmembrane region" description="Helical" evidence="1">
    <location>
        <begin position="228"/>
        <end position="246"/>
    </location>
</feature>
<gene>
    <name evidence="3" type="ORF">EDC63_10470</name>
</gene>
<dbReference type="RefSeq" id="WP_165922930.1">
    <property type="nucleotide sequence ID" value="NZ_BHVT01000019.1"/>
</dbReference>
<feature type="transmembrane region" description="Helical" evidence="1">
    <location>
        <begin position="323"/>
        <end position="343"/>
    </location>
</feature>
<proteinExistence type="predicted"/>
<accession>A0A4R3YCI7</accession>
<feature type="domain" description="VanZ-like" evidence="2">
    <location>
        <begin position="41"/>
        <end position="154"/>
    </location>
</feature>
<comment type="caution">
    <text evidence="3">The sequence shown here is derived from an EMBL/GenBank/DDBJ whole genome shotgun (WGS) entry which is preliminary data.</text>
</comment>